<proteinExistence type="predicted"/>
<evidence type="ECO:0000256" key="1">
    <source>
        <dbReference type="ARBA" id="ARBA00022737"/>
    </source>
</evidence>
<feature type="repeat" description="ANK" evidence="3">
    <location>
        <begin position="92"/>
        <end position="124"/>
    </location>
</feature>
<evidence type="ECO:0000313" key="6">
    <source>
        <dbReference type="Proteomes" id="UP001356704"/>
    </source>
</evidence>
<gene>
    <name evidence="5" type="ORF">V1468_07030</name>
</gene>
<protein>
    <submittedName>
        <fullName evidence="5">Ankyrin repeat domain-containing protein</fullName>
    </submittedName>
</protein>
<evidence type="ECO:0000256" key="3">
    <source>
        <dbReference type="PROSITE-ProRule" id="PRU00023"/>
    </source>
</evidence>
<dbReference type="PANTHER" id="PTHR24141:SF1">
    <property type="entry name" value="2-5A-DEPENDENT RIBONUCLEASE"/>
    <property type="match status" value="1"/>
</dbReference>
<sequence length="492" mass="54306">MNTLKKITVICAIMFGSLLSAQNNVFLNRDFWGTKPNVETIETKIKEGNNPSEANRNNFDGVVYAILQDAPTESIVYLMSQKGNDVNKLTHDGRTYIFWAAYKGTTDIVEYLLKNGAKTDLTDDKGNTIITFAAAAGQQNTKVYDLLIEADKTLVSKTNPDGANALLLAAPKDEDFKLINYFKSKGLSLKSTDSNGNGIFNYVARTGNFKSLKELEGMGLKGTDQAFIFTAYGARGHVNNVEAYKFLKELGLNPKVANEEGVTPLHIIASRSDDKEIFNFLLENGLDVNTEDTEGNTAFINAASRNNLEAVKLLASKVKDINKSNKKGETALALAVKNNTKDVVSFLIEKGADLKFKDQKGNNIVYYLLEGYSTRNEAKFIEKLNLLTENDVDFSTPQKNGNTLFHLATEKQSLKLLELAAKQDININAKNNDGNTALHIAAMKAKDDKILKFLIAQGADVKATTEFDESVYDLASENELLKKNNIVLDFLK</sequence>
<evidence type="ECO:0000313" key="5">
    <source>
        <dbReference type="EMBL" id="MEF3078749.1"/>
    </source>
</evidence>
<feature type="repeat" description="ANK" evidence="3">
    <location>
        <begin position="400"/>
        <end position="432"/>
    </location>
</feature>
<evidence type="ECO:0000256" key="2">
    <source>
        <dbReference type="ARBA" id="ARBA00023043"/>
    </source>
</evidence>
<dbReference type="Gene3D" id="1.25.40.20">
    <property type="entry name" value="Ankyrin repeat-containing domain"/>
    <property type="match status" value="3"/>
</dbReference>
<keyword evidence="1" id="KW-0677">Repeat</keyword>
<feature type="repeat" description="ANK" evidence="3">
    <location>
        <begin position="327"/>
        <end position="359"/>
    </location>
</feature>
<dbReference type="Pfam" id="PF12796">
    <property type="entry name" value="Ank_2"/>
    <property type="match status" value="3"/>
</dbReference>
<dbReference type="PANTHER" id="PTHR24141">
    <property type="entry name" value="2-5A-DEPENDENT RIBONUCLEASE"/>
    <property type="match status" value="1"/>
</dbReference>
<dbReference type="InterPro" id="IPR036770">
    <property type="entry name" value="Ankyrin_rpt-contain_sf"/>
</dbReference>
<keyword evidence="6" id="KW-1185">Reference proteome</keyword>
<dbReference type="PROSITE" id="PS50297">
    <property type="entry name" value="ANK_REP_REGION"/>
    <property type="match status" value="4"/>
</dbReference>
<dbReference type="PROSITE" id="PS50088">
    <property type="entry name" value="ANK_REPEAT"/>
    <property type="match status" value="6"/>
</dbReference>
<name>A0ABU7W459_9FLAO</name>
<feature type="repeat" description="ANK" evidence="3">
    <location>
        <begin position="260"/>
        <end position="293"/>
    </location>
</feature>
<keyword evidence="4" id="KW-0732">Signal</keyword>
<feature type="repeat" description="ANK" evidence="3">
    <location>
        <begin position="294"/>
        <end position="326"/>
    </location>
</feature>
<dbReference type="EMBL" id="JAZHOU010000002">
    <property type="protein sequence ID" value="MEF3078749.1"/>
    <property type="molecule type" value="Genomic_DNA"/>
</dbReference>
<evidence type="ECO:0000256" key="4">
    <source>
        <dbReference type="SAM" id="SignalP"/>
    </source>
</evidence>
<comment type="caution">
    <text evidence="5">The sequence shown here is derived from an EMBL/GenBank/DDBJ whole genome shotgun (WGS) entry which is preliminary data.</text>
</comment>
<feature type="signal peptide" evidence="4">
    <location>
        <begin position="1"/>
        <end position="21"/>
    </location>
</feature>
<dbReference type="RefSeq" id="WP_331809526.1">
    <property type="nucleotide sequence ID" value="NZ_JAZHOU010000002.1"/>
</dbReference>
<feature type="repeat" description="ANK" evidence="3">
    <location>
        <begin position="433"/>
        <end position="466"/>
    </location>
</feature>
<organism evidence="5 6">
    <name type="scientific">Winogradskyella poriferorum</name>
    <dbReference type="NCBI Taxonomy" id="307627"/>
    <lineage>
        <taxon>Bacteria</taxon>
        <taxon>Pseudomonadati</taxon>
        <taxon>Bacteroidota</taxon>
        <taxon>Flavobacteriia</taxon>
        <taxon>Flavobacteriales</taxon>
        <taxon>Flavobacteriaceae</taxon>
        <taxon>Winogradskyella</taxon>
    </lineage>
</organism>
<dbReference type="InterPro" id="IPR002110">
    <property type="entry name" value="Ankyrin_rpt"/>
</dbReference>
<feature type="chain" id="PRO_5047024230" evidence="4">
    <location>
        <begin position="22"/>
        <end position="492"/>
    </location>
</feature>
<dbReference type="Proteomes" id="UP001356704">
    <property type="component" value="Unassembled WGS sequence"/>
</dbReference>
<dbReference type="SMART" id="SM00248">
    <property type="entry name" value="ANK"/>
    <property type="match status" value="7"/>
</dbReference>
<accession>A0ABU7W459</accession>
<dbReference type="SUPFAM" id="SSF48403">
    <property type="entry name" value="Ankyrin repeat"/>
    <property type="match status" value="2"/>
</dbReference>
<reference evidence="5 6" key="1">
    <citation type="submission" date="2024-02" db="EMBL/GenBank/DDBJ databases">
        <title>Winogradskyella poriferorum JCM 12885.</title>
        <authorList>
            <person name="Zhang D.-F."/>
            <person name="Fu Z.-Y."/>
        </authorList>
    </citation>
    <scope>NUCLEOTIDE SEQUENCE [LARGE SCALE GENOMIC DNA]</scope>
    <source>
        <strain evidence="5 6">JCM 12885</strain>
    </source>
</reference>
<keyword evidence="2 3" id="KW-0040">ANK repeat</keyword>